<gene>
    <name evidence="1" type="ORF">E3N84_05025</name>
</gene>
<dbReference type="RefSeq" id="WP_134542237.1">
    <property type="nucleotide sequence ID" value="NZ_JACHBP010000001.1"/>
</dbReference>
<name>A0A4R8V8K0_9MICO</name>
<dbReference type="AlphaFoldDB" id="A0A4R8V8K0"/>
<comment type="caution">
    <text evidence="1">The sequence shown here is derived from an EMBL/GenBank/DDBJ whole genome shotgun (WGS) entry which is preliminary data.</text>
</comment>
<evidence type="ECO:0000313" key="2">
    <source>
        <dbReference type="Proteomes" id="UP000298488"/>
    </source>
</evidence>
<protein>
    <submittedName>
        <fullName evidence="1">Glycosyltransferase family 1 protein</fullName>
    </submittedName>
</protein>
<keyword evidence="2" id="KW-1185">Reference proteome</keyword>
<dbReference type="SUPFAM" id="SSF53756">
    <property type="entry name" value="UDP-Glycosyltransferase/glycogen phosphorylase"/>
    <property type="match status" value="1"/>
</dbReference>
<reference evidence="1 2" key="1">
    <citation type="submission" date="2019-03" db="EMBL/GenBank/DDBJ databases">
        <title>Genomics of glacier-inhabiting Cryobacterium strains.</title>
        <authorList>
            <person name="Liu Q."/>
            <person name="Xin Y.-H."/>
        </authorList>
    </citation>
    <scope>NUCLEOTIDE SEQUENCE [LARGE SCALE GENOMIC DNA]</scope>
    <source>
        <strain evidence="1 2">CGMCC 1.10440</strain>
    </source>
</reference>
<dbReference type="Gene3D" id="3.40.50.2000">
    <property type="entry name" value="Glycogen Phosphorylase B"/>
    <property type="match status" value="1"/>
</dbReference>
<dbReference type="OrthoDB" id="9813214at2"/>
<organism evidence="1 2">
    <name type="scientific">Terrimesophilobacter mesophilus</name>
    <dbReference type="NCBI Taxonomy" id="433647"/>
    <lineage>
        <taxon>Bacteria</taxon>
        <taxon>Bacillati</taxon>
        <taxon>Actinomycetota</taxon>
        <taxon>Actinomycetes</taxon>
        <taxon>Micrococcales</taxon>
        <taxon>Microbacteriaceae</taxon>
        <taxon>Terrimesophilobacter</taxon>
    </lineage>
</organism>
<evidence type="ECO:0000313" key="1">
    <source>
        <dbReference type="EMBL" id="TFB79471.1"/>
    </source>
</evidence>
<dbReference type="GO" id="GO:0016740">
    <property type="term" value="F:transferase activity"/>
    <property type="evidence" value="ECO:0007669"/>
    <property type="project" value="UniProtKB-KW"/>
</dbReference>
<sequence length="396" mass="44690">MSSQSKTALLISYSDLFSDPRVRLQIEWLASDGWAVDTLGLGRHPSPSVREHFALGPLASWTKSLWGRLITYGVLPRAARFRHLMAERIPREVLDRVGSSEYDLIVFEDYDFLPLLTMSHIFPPTARRGRIHLDLHEYRDPRLPLVSIRRVLGDRYYRWRRSLIGHPTIDSRTTVATRLADMYARDFGFTLPVIVRNIPPFIAQNPRPVEPDRIRLVYHGMASWSRGLRQIVDALPSIDDRFTMTFILTDVPHVVAELTALTAPLEGRVQILPAIPMTEISATINEYDLEVMFFPPTTPNLRFALPNKLFEAIQGRLGLVIGDSPMMAEIVREYGNGVVIEGWSAQDLARTIGDLTVEDVTRFKQASDRAAHDLNAEAEGSIFLAAISAARRTGPL</sequence>
<dbReference type="Proteomes" id="UP000298488">
    <property type="component" value="Unassembled WGS sequence"/>
</dbReference>
<keyword evidence="1" id="KW-0808">Transferase</keyword>
<dbReference type="EMBL" id="SOFI01000003">
    <property type="protein sequence ID" value="TFB79471.1"/>
    <property type="molecule type" value="Genomic_DNA"/>
</dbReference>
<proteinExistence type="predicted"/>
<accession>A0A4R8V8K0</accession>